<sequence>MIADNKGRRKHVLVESMPCHKDGHGHSVGKTPNALVMSVLLTDYHTCQAGQLYHDSYRMYKPVHSTLHLLAVTRSALQSLQGESNLYSIALLACLTVHSHNFKTPHCHLSRCDSVYVRQSMNHQSDMDVPTHNLYNMDNATLRH</sequence>
<name>A0A146M344_LYGHE</name>
<dbReference type="EMBL" id="GDHC01004954">
    <property type="protein sequence ID" value="JAQ13675.1"/>
    <property type="molecule type" value="Transcribed_RNA"/>
</dbReference>
<gene>
    <name evidence="1" type="ORF">g.3600</name>
</gene>
<protein>
    <submittedName>
        <fullName evidence="1">Uncharacterized protein</fullName>
    </submittedName>
</protein>
<accession>A0A146M344</accession>
<proteinExistence type="predicted"/>
<reference evidence="1" key="1">
    <citation type="journal article" date="2016" name="Gigascience">
        <title>De novo construction of an expanded transcriptome assembly for the western tarnished plant bug, Lygus hesperus.</title>
        <authorList>
            <person name="Tassone E.E."/>
            <person name="Geib S.M."/>
            <person name="Hall B."/>
            <person name="Fabrick J.A."/>
            <person name="Brent C.S."/>
            <person name="Hull J.J."/>
        </authorList>
    </citation>
    <scope>NUCLEOTIDE SEQUENCE</scope>
</reference>
<evidence type="ECO:0000313" key="1">
    <source>
        <dbReference type="EMBL" id="JAQ13675.1"/>
    </source>
</evidence>
<dbReference type="AlphaFoldDB" id="A0A146M344"/>
<organism evidence="1">
    <name type="scientific">Lygus hesperus</name>
    <name type="common">Western plant bug</name>
    <dbReference type="NCBI Taxonomy" id="30085"/>
    <lineage>
        <taxon>Eukaryota</taxon>
        <taxon>Metazoa</taxon>
        <taxon>Ecdysozoa</taxon>
        <taxon>Arthropoda</taxon>
        <taxon>Hexapoda</taxon>
        <taxon>Insecta</taxon>
        <taxon>Pterygota</taxon>
        <taxon>Neoptera</taxon>
        <taxon>Paraneoptera</taxon>
        <taxon>Hemiptera</taxon>
        <taxon>Heteroptera</taxon>
        <taxon>Panheteroptera</taxon>
        <taxon>Cimicomorpha</taxon>
        <taxon>Miridae</taxon>
        <taxon>Mirini</taxon>
        <taxon>Lygus</taxon>
    </lineage>
</organism>